<accession>A0A9W5VMB2</accession>
<name>A0A9W5VMB2_BACCE</name>
<evidence type="ECO:0000313" key="1">
    <source>
        <dbReference type="EMBL" id="EOP90029.1"/>
    </source>
</evidence>
<evidence type="ECO:0008006" key="3">
    <source>
        <dbReference type="Google" id="ProtNLM"/>
    </source>
</evidence>
<comment type="caution">
    <text evidence="1">The sequence shown here is derived from an EMBL/GenBank/DDBJ whole genome shotgun (WGS) entry which is preliminary data.</text>
</comment>
<protein>
    <recommendedName>
        <fullName evidence="3">Phage protein</fullName>
    </recommendedName>
</protein>
<dbReference type="Proteomes" id="UP000014009">
    <property type="component" value="Unassembled WGS sequence"/>
</dbReference>
<dbReference type="EMBL" id="AHEF01000046">
    <property type="protein sequence ID" value="EOP90029.1"/>
    <property type="molecule type" value="Genomic_DNA"/>
</dbReference>
<reference evidence="1 2" key="1">
    <citation type="submission" date="2012-12" db="EMBL/GenBank/DDBJ databases">
        <title>The Genome Sequence of Bacillus cereus HuB4-4.</title>
        <authorList>
            <consortium name="The Broad Institute Genome Sequencing Platform"/>
            <consortium name="The Broad Institute Genome Sequencing Center for Infectious Disease"/>
            <person name="Feldgarden M."/>
            <person name="Van der Auwera G.A."/>
            <person name="Mahillon J."/>
            <person name="Duprez V."/>
            <person name="Timmery S."/>
            <person name="Mattelet C."/>
            <person name="Dierick K."/>
            <person name="Sun M."/>
            <person name="Yu Z."/>
            <person name="Zhu L."/>
            <person name="Hu X."/>
            <person name="Shank E.B."/>
            <person name="Swiecicka I."/>
            <person name="Hansen B.M."/>
            <person name="Andrup L."/>
            <person name="Walker B."/>
            <person name="Young S.K."/>
            <person name="Zeng Q."/>
            <person name="Gargeya S."/>
            <person name="Fitzgerald M."/>
            <person name="Haas B."/>
            <person name="Abouelleil A."/>
            <person name="Alvarado L."/>
            <person name="Arachchi H.M."/>
            <person name="Berlin A.M."/>
            <person name="Chapman S.B."/>
            <person name="Dewar J."/>
            <person name="Goldberg J."/>
            <person name="Griggs A."/>
            <person name="Gujja S."/>
            <person name="Hansen M."/>
            <person name="Howarth C."/>
            <person name="Imamovic A."/>
            <person name="Larimer J."/>
            <person name="McCowan C."/>
            <person name="Murphy C."/>
            <person name="Neiman D."/>
            <person name="Pearson M."/>
            <person name="Priest M."/>
            <person name="Roberts A."/>
            <person name="Saif S."/>
            <person name="Shea T."/>
            <person name="Sisk P."/>
            <person name="Sykes S."/>
            <person name="Wortman J."/>
            <person name="Nusbaum C."/>
            <person name="Birren B."/>
        </authorList>
    </citation>
    <scope>NUCLEOTIDE SEQUENCE [LARGE SCALE GENOMIC DNA]</scope>
    <source>
        <strain evidence="1 2">HuB4-4</strain>
    </source>
</reference>
<proteinExistence type="predicted"/>
<organism evidence="1 2">
    <name type="scientific">Bacillus cereus HuB4-4</name>
    <dbReference type="NCBI Taxonomy" id="1053211"/>
    <lineage>
        <taxon>Bacteria</taxon>
        <taxon>Bacillati</taxon>
        <taxon>Bacillota</taxon>
        <taxon>Bacilli</taxon>
        <taxon>Bacillales</taxon>
        <taxon>Bacillaceae</taxon>
        <taxon>Bacillus</taxon>
        <taxon>Bacillus cereus group</taxon>
    </lineage>
</organism>
<sequence>MHMQTHIKMNRQMMILTSIRKLKFATRRHLMAIHDMGGIRNANRILKDLSPYVNSTVYKKEHVYYLN</sequence>
<dbReference type="AlphaFoldDB" id="A0A9W5VMB2"/>
<evidence type="ECO:0000313" key="2">
    <source>
        <dbReference type="Proteomes" id="UP000014009"/>
    </source>
</evidence>
<gene>
    <name evidence="1" type="ORF">IGM_02474</name>
</gene>